<reference evidence="1 2" key="1">
    <citation type="submission" date="2024-10" db="EMBL/GenBank/DDBJ databases">
        <title>The Natural Products Discovery Center: Release of the First 8490 Sequenced Strains for Exploring Actinobacteria Biosynthetic Diversity.</title>
        <authorList>
            <person name="Kalkreuter E."/>
            <person name="Kautsar S.A."/>
            <person name="Yang D."/>
            <person name="Bader C.D."/>
            <person name="Teijaro C.N."/>
            <person name="Fluegel L."/>
            <person name="Davis C.M."/>
            <person name="Simpson J.R."/>
            <person name="Lauterbach L."/>
            <person name="Steele A.D."/>
            <person name="Gui C."/>
            <person name="Meng S."/>
            <person name="Li G."/>
            <person name="Viehrig K."/>
            <person name="Ye F."/>
            <person name="Su P."/>
            <person name="Kiefer A.F."/>
            <person name="Nichols A."/>
            <person name="Cepeda A.J."/>
            <person name="Yan W."/>
            <person name="Fan B."/>
            <person name="Jiang Y."/>
            <person name="Adhikari A."/>
            <person name="Zheng C.-J."/>
            <person name="Schuster L."/>
            <person name="Cowan T.M."/>
            <person name="Smanski M.J."/>
            <person name="Chevrette M.G."/>
            <person name="De Carvalho L.P.S."/>
            <person name="Shen B."/>
        </authorList>
    </citation>
    <scope>NUCLEOTIDE SEQUENCE [LARGE SCALE GENOMIC DNA]</scope>
    <source>
        <strain evidence="1 2">NPDC049639</strain>
    </source>
</reference>
<dbReference type="RefSeq" id="WP_398273610.1">
    <property type="nucleotide sequence ID" value="NZ_JBITLV010000001.1"/>
</dbReference>
<name>A0ABW8AHV6_9ACTN</name>
<comment type="caution">
    <text evidence="1">The sequence shown here is derived from an EMBL/GenBank/DDBJ whole genome shotgun (WGS) entry which is preliminary data.</text>
</comment>
<dbReference type="InterPro" id="IPR036250">
    <property type="entry name" value="AcylCo_DH-like_C"/>
</dbReference>
<gene>
    <name evidence="1" type="ORF">ACIB24_00570</name>
</gene>
<dbReference type="Gene3D" id="2.40.110.10">
    <property type="entry name" value="Butyryl-CoA Dehydrogenase, subunit A, domain 2"/>
    <property type="match status" value="1"/>
</dbReference>
<dbReference type="SUPFAM" id="SSF47203">
    <property type="entry name" value="Acyl-CoA dehydrogenase C-terminal domain-like"/>
    <property type="match status" value="1"/>
</dbReference>
<dbReference type="EMBL" id="JBITLV010000001">
    <property type="protein sequence ID" value="MFI7585548.1"/>
    <property type="molecule type" value="Genomic_DNA"/>
</dbReference>
<evidence type="ECO:0000313" key="2">
    <source>
        <dbReference type="Proteomes" id="UP001612915"/>
    </source>
</evidence>
<dbReference type="Proteomes" id="UP001612915">
    <property type="component" value="Unassembled WGS sequence"/>
</dbReference>
<dbReference type="InterPro" id="IPR046373">
    <property type="entry name" value="Acyl-CoA_Oxase/DH_mid-dom_sf"/>
</dbReference>
<protein>
    <submittedName>
        <fullName evidence="1">Acyl-CoA dehydrogenase</fullName>
    </submittedName>
</protein>
<dbReference type="SUPFAM" id="SSF56645">
    <property type="entry name" value="Acyl-CoA dehydrogenase NM domain-like"/>
    <property type="match status" value="1"/>
</dbReference>
<accession>A0ABW8AHV6</accession>
<organism evidence="1 2">
    <name type="scientific">Spongisporangium articulatum</name>
    <dbReference type="NCBI Taxonomy" id="3362603"/>
    <lineage>
        <taxon>Bacteria</taxon>
        <taxon>Bacillati</taxon>
        <taxon>Actinomycetota</taxon>
        <taxon>Actinomycetes</taxon>
        <taxon>Kineosporiales</taxon>
        <taxon>Kineosporiaceae</taxon>
        <taxon>Spongisporangium</taxon>
    </lineage>
</organism>
<sequence>MALTPFGDPLTVLGATSVLLEDPHTAEGFARGTMGDRERVHSAARSEALGFDGPRDERRATWAYLAALGRRDLVLARLVEGHVDAVGILAEAGRKPFPGAVYGVWASGSGGTGLTAEPVAGGFHVSGTLRYATGARWVDRVLVTARTPSAQVLLLDLAVGEGWEPLDGTWRAVGMDLSDSLDVEVDVAASLADGVGSPGFYLDRPGFPLGGIGVAAVWLGGAAGVLDAVTAGLRRFEPDPHQLAHLGALTVAVAQADAVLARAADEPGDPATAALLCRAAVDAAVTEVLTRAPRLTGPTPLCRDGDFAHRLADLQVYVRQQHAERDLAALGRAALDG</sequence>
<proteinExistence type="predicted"/>
<keyword evidence="2" id="KW-1185">Reference proteome</keyword>
<dbReference type="InterPro" id="IPR009100">
    <property type="entry name" value="AcylCoA_DH/oxidase_NM_dom_sf"/>
</dbReference>
<evidence type="ECO:0000313" key="1">
    <source>
        <dbReference type="EMBL" id="MFI7585548.1"/>
    </source>
</evidence>